<evidence type="ECO:0000313" key="8">
    <source>
        <dbReference type="EMBL" id="ESQ32271.1"/>
    </source>
</evidence>
<comment type="similarity">
    <text evidence="1 5">Belongs to the Frigida family.</text>
</comment>
<dbReference type="Proteomes" id="UP000030689">
    <property type="component" value="Unassembled WGS sequence"/>
</dbReference>
<feature type="region of interest" description="Disordered" evidence="7">
    <location>
        <begin position="938"/>
        <end position="977"/>
    </location>
</feature>
<feature type="region of interest" description="Disordered" evidence="7">
    <location>
        <begin position="591"/>
        <end position="611"/>
    </location>
</feature>
<dbReference type="GO" id="GO:0009908">
    <property type="term" value="P:flower development"/>
    <property type="evidence" value="ECO:0007669"/>
    <property type="project" value="UniProtKB-KW"/>
</dbReference>
<dbReference type="Gramene" id="ESQ32271">
    <property type="protein sequence ID" value="ESQ32271"/>
    <property type="gene ID" value="EUTSA_v10003597mg"/>
</dbReference>
<dbReference type="EMBL" id="KI517748">
    <property type="protein sequence ID" value="ESQ32271.1"/>
    <property type="molecule type" value="Genomic_DNA"/>
</dbReference>
<dbReference type="Pfam" id="PF07899">
    <property type="entry name" value="Frigida"/>
    <property type="match status" value="2"/>
</dbReference>
<organism evidence="8 9">
    <name type="scientific">Eutrema salsugineum</name>
    <name type="common">Saltwater cress</name>
    <name type="synonym">Sisymbrium salsugineum</name>
    <dbReference type="NCBI Taxonomy" id="72664"/>
    <lineage>
        <taxon>Eukaryota</taxon>
        <taxon>Viridiplantae</taxon>
        <taxon>Streptophyta</taxon>
        <taxon>Embryophyta</taxon>
        <taxon>Tracheophyta</taxon>
        <taxon>Spermatophyta</taxon>
        <taxon>Magnoliopsida</taxon>
        <taxon>eudicotyledons</taxon>
        <taxon>Gunneridae</taxon>
        <taxon>Pentapetalae</taxon>
        <taxon>rosids</taxon>
        <taxon>malvids</taxon>
        <taxon>Brassicales</taxon>
        <taxon>Brassicaceae</taxon>
        <taxon>Eutremeae</taxon>
        <taxon>Eutrema</taxon>
    </lineage>
</organism>
<name>V4MLF0_EUTSA</name>
<evidence type="ECO:0000256" key="4">
    <source>
        <dbReference type="ARBA" id="ARBA00023089"/>
    </source>
</evidence>
<accession>V4MLF0</accession>
<dbReference type="KEGG" id="eus:EUTSA_v10003597mg"/>
<protein>
    <recommendedName>
        <fullName evidence="5">FRIGIDA-like protein</fullName>
    </recommendedName>
</protein>
<evidence type="ECO:0000256" key="6">
    <source>
        <dbReference type="SAM" id="Coils"/>
    </source>
</evidence>
<evidence type="ECO:0000256" key="3">
    <source>
        <dbReference type="ARBA" id="ARBA00022782"/>
    </source>
</evidence>
<proteinExistence type="inferred from homology"/>
<feature type="coiled-coil region" evidence="6">
    <location>
        <begin position="307"/>
        <end position="334"/>
    </location>
</feature>
<feature type="coiled-coil region" evidence="6">
    <location>
        <begin position="153"/>
        <end position="278"/>
    </location>
</feature>
<dbReference type="InterPro" id="IPR012474">
    <property type="entry name" value="Frigida"/>
</dbReference>
<feature type="compositionally biased region" description="Polar residues" evidence="7">
    <location>
        <begin position="938"/>
        <end position="947"/>
    </location>
</feature>
<evidence type="ECO:0000256" key="2">
    <source>
        <dbReference type="ARBA" id="ARBA00022473"/>
    </source>
</evidence>
<keyword evidence="6" id="KW-0175">Coiled coil</keyword>
<gene>
    <name evidence="8" type="ORF">EUTSA_v10003597mg</name>
</gene>
<reference evidence="8 9" key="1">
    <citation type="journal article" date="2013" name="Front. Plant Sci.">
        <title>The Reference Genome of the Halophytic Plant Eutrema salsugineum.</title>
        <authorList>
            <person name="Yang R."/>
            <person name="Jarvis D.E."/>
            <person name="Chen H."/>
            <person name="Beilstein M.A."/>
            <person name="Grimwood J."/>
            <person name="Jenkins J."/>
            <person name="Shu S."/>
            <person name="Prochnik S."/>
            <person name="Xin M."/>
            <person name="Ma C."/>
            <person name="Schmutz J."/>
            <person name="Wing R.A."/>
            <person name="Mitchell-Olds T."/>
            <person name="Schumaker K.S."/>
            <person name="Wang X."/>
        </authorList>
    </citation>
    <scope>NUCLEOTIDE SEQUENCE [LARGE SCALE GENOMIC DNA]</scope>
</reference>
<evidence type="ECO:0000256" key="7">
    <source>
        <dbReference type="SAM" id="MobiDB-lite"/>
    </source>
</evidence>
<dbReference type="PANTHER" id="PTHR31791:SF78">
    <property type="entry name" value="FRIGIDA-LIKE PROTEIN"/>
    <property type="match status" value="1"/>
</dbReference>
<dbReference type="GO" id="GO:0030154">
    <property type="term" value="P:cell differentiation"/>
    <property type="evidence" value="ECO:0007669"/>
    <property type="project" value="UniProtKB-KW"/>
</dbReference>
<sequence length="977" mass="111289">MEEIKVESELKLCEAKIDNLGIQLDKIQSHSSDILFFSLQWRDLQEYLKTAQGKVEKRFRELALKETELQDKSFALEERAKVVEAAEAEMADLEMKTGGFRMEIEEKRKDLTLVQDNVKECEKLLETRTSELVSKERELVVLSLDLDLREEMVRSLNNDMKETCQQMESKAKELEGIQRLIEERNAHFESINNLIEEHNEELALKEKRQDEMRDAIRKLSFEIDSVEKTLERAKLFVEQLSEKQHSMEDKLDSTERSLEKCSAKYDSKKKELRSVKNTYKVYVQNLDIKENELKSLQSILTQRTKQVEEEEMNMQHLDNSVQELIRQLKLKQEEVCAINQSVKECSGELEAKRKHHDQVQSSIIKLTAELNAKEIELNSVKKKIQDRWEDFQSKEEKQVRLKASLMEREQGLELKEKKLAALEEKIELKEKELDSREEKMDKRDQLLKSSKKNLEECVNDHELVQDANVSDDQTLQLILRGHLKKCPQLHLDISRSLKASSDPAKLVLETIQGLYSAHQGTAVTNLDPNSVRRSSIYLLECLMDILAYTFDADKVQNLFDVVFLRKYAPSLCEALGVSALAPVNNVLSLEDKPEQQPPEVPISNSNDSCSRDVQENIASSPLANEDALRDFEGSAFFSPNEVSTNLPMLKDPGRFVLTSVEDALTGAHQRGELSLADPILTTLVPLLEELPRVVSSPDPDLQSDATKVAHRWSIMMGTSAQKSHLEAWAFLQFIVAYGLVKRTNQDETLKFASNVAHFKQAPKLFQSLGLSSAIPNFVKLLLNNALYFPAIRFILFFNLKNNFSPLVFLKEEIINLRRSAKEKRSFESQAEVRDAAKLRDIIELIEDFKLEIDLPVDLITKFMVPREIKNQKQSVVSSSVPLQSPQILPSFHMQDSHTVFHSSYNATNCSNPSLPTSFGAAPNPQVLDVETYQAAGSTALQGQSSHLAGSKRPRVDPVGPRPAIRPCLFPQSGNGRF</sequence>
<keyword evidence="3 5" id="KW-0221">Differentiation</keyword>
<evidence type="ECO:0000313" key="9">
    <source>
        <dbReference type="Proteomes" id="UP000030689"/>
    </source>
</evidence>
<dbReference type="AlphaFoldDB" id="V4MLF0"/>
<keyword evidence="4 5" id="KW-0287">Flowering</keyword>
<keyword evidence="9" id="KW-1185">Reference proteome</keyword>
<keyword evidence="2 5" id="KW-0217">Developmental protein</keyword>
<dbReference type="eggNOG" id="ENOG502QR8U">
    <property type="taxonomic scope" value="Eukaryota"/>
</dbReference>
<evidence type="ECO:0000256" key="5">
    <source>
        <dbReference type="RuleBase" id="RU364012"/>
    </source>
</evidence>
<feature type="coiled-coil region" evidence="6">
    <location>
        <begin position="363"/>
        <end position="439"/>
    </location>
</feature>
<dbReference type="SUPFAM" id="SSF57997">
    <property type="entry name" value="Tropomyosin"/>
    <property type="match status" value="1"/>
</dbReference>
<dbReference type="OMA" id="CPQLHLD"/>
<feature type="coiled-coil region" evidence="6">
    <location>
        <begin position="76"/>
        <end position="124"/>
    </location>
</feature>
<evidence type="ECO:0000256" key="1">
    <source>
        <dbReference type="ARBA" id="ARBA00008956"/>
    </source>
</evidence>
<dbReference type="PANTHER" id="PTHR31791">
    <property type="entry name" value="FRIGIDA-LIKE PROTEIN 3-RELATED"/>
    <property type="match status" value="1"/>
</dbReference>